<dbReference type="GO" id="GO:0016020">
    <property type="term" value="C:membrane"/>
    <property type="evidence" value="ECO:0007669"/>
    <property type="project" value="UniProtKB-SubCell"/>
</dbReference>
<comment type="subcellular location">
    <subcellularLocation>
        <location evidence="1">Membrane</location>
        <topology evidence="1">Single-pass membrane protein</topology>
    </subcellularLocation>
</comment>
<dbReference type="GO" id="GO:0048731">
    <property type="term" value="P:system development"/>
    <property type="evidence" value="ECO:0007669"/>
    <property type="project" value="UniProtKB-ARBA"/>
</dbReference>
<dbReference type="InterPro" id="IPR036116">
    <property type="entry name" value="FN3_sf"/>
</dbReference>
<sequence length="1284" mass="142475">MLTVPPRWTIEPSNMVSVERNRHVIIHCQAEGVPKPTILWKKASGGKSGEYEEIRERTYTKIFPNGSLLLQNIKEDREGMYMCQATNGIGNPIGRMIQLKVNSPPHFATQSKQVTVKKGDLAVLQCDVSGDKPLTLTWLKSGNIELSPQTNYRHVLVSDVKVSLKQDPSPEGVTGEIRIEAAEPSDSGAYFCQASNAYGREQQMVQLSVQEPPQSPSDLEMVSVSSRSVNLQWKRAPESQAEVNRYIIQYKEEDAVGNWQNVEVGILPSATIEDLKPDTRYTVRVIAEGTAGRSSPTLPIVIKTEPQRPAGPPLHINVRPVSSTEIFLTWSPPLLELRHGKILGYNIGVREASSSTSAFTFTNVSGDGEEGGELLLTGLSKFTRYSIVIRSFNQVGPGPLSEPILTQTLEDGEDSYDRIPSLPPEDVRCSALTPQSLQISWQPPAVAHCNGILQGYKVHIESLHDGAWFDADDFEPRKTTSLTIVISGLRKFTNYSIQVLAFTRVGDGTMTRPTYCQTEEDGIYALRFYPTAFSEYQHSRLFVCAVPGPPEDIKVVVKSPQSLVVSWLPPKEPNGLITKYNLYMRSNNLSSSGQRQNRHYLPTQHTFYEVKNLRQQVEYQFHVTASTRIGEGESSRTVSQFATNRGEFTFDEFPARIASFGGAVVFPRQSSATLQCNAVGQPEPRREWFRDDQPLRLGAGQDHQILESGEIILTNLKQEDTANYTCQVDNLESSDRIVYNLVVQGSSALSYPCPTTKLSRFSTRKFVTVPPSAPVLYVTSATSSSILFHWKAGSSGGAIVTGFILYFRKGISEPEELLLPRRISSYELKNLSCGSTYHLFLIAHNKIGKSPQSTTLTVRTQGEAPGVPQGTALIQPNSTSVLLRLHVWPDSGCPLLYFVIQYRANTDSLWILVSNSLKPQKRFTISSLKPSTVYQLKIEAHNIAGSSMAEFTFITLTKDGDPPPPELVTRNHPSNSFLTDIRIVIPILLATAALFAAVTVAAFCWKNRNFAAFGRHRERSLKKTLDGQQRCDAERERYYATIHKAAFQPNNEKIPETSEDISPYATFQLSQADAQTNAMFHSFMYHEQTFTKGCASPPPPSIKISARRRSRSRSRKRETDSGSDSEVDHLTSSRTEISSQLDGARVKQNYLHHGAHSSTSSDMSPLSEGKRRPATCQTLSSDAFCPHVLCNKMNVLSVVRTTRHHNRLSESSKASLHSLLPLPLSTAETSFHGLPLGPLIPARSELSEAECDIDTIKKLKLGLRSSLWSRPGGHTNQTDYSIAV</sequence>
<dbReference type="SMART" id="SM00409">
    <property type="entry name" value="IG"/>
    <property type="match status" value="3"/>
</dbReference>
<feature type="domain" description="Fibronectin type-III" evidence="13">
    <location>
        <begin position="770"/>
        <end position="863"/>
    </location>
</feature>
<accession>A0AAN8PGY8</accession>
<dbReference type="CDD" id="cd00096">
    <property type="entry name" value="Ig"/>
    <property type="match status" value="1"/>
</dbReference>
<protein>
    <recommendedName>
        <fullName evidence="16">Down syndrome cell adhesion molecule-like protein Dscam2</fullName>
    </recommendedName>
</protein>
<dbReference type="InterPro" id="IPR013783">
    <property type="entry name" value="Ig-like_fold"/>
</dbReference>
<dbReference type="SMART" id="SM00060">
    <property type="entry name" value="FN3"/>
    <property type="match status" value="6"/>
</dbReference>
<evidence type="ECO:0000256" key="6">
    <source>
        <dbReference type="ARBA" id="ARBA00022989"/>
    </source>
</evidence>
<feature type="domain" description="Fibronectin type-III" evidence="13">
    <location>
        <begin position="423"/>
        <end position="521"/>
    </location>
</feature>
<comment type="caution">
    <text evidence="14">The sequence shown here is derived from an EMBL/GenBank/DDBJ whole genome shotgun (WGS) entry which is preliminary data.</text>
</comment>
<dbReference type="InterPro" id="IPR056754">
    <property type="entry name" value="DSCAM/DSCAML_C"/>
</dbReference>
<keyword evidence="9" id="KW-0393">Immunoglobulin domain</keyword>
<name>A0AAN8PGY8_POLSC</name>
<evidence type="ECO:0000256" key="5">
    <source>
        <dbReference type="ARBA" id="ARBA00022889"/>
    </source>
</evidence>
<dbReference type="PROSITE" id="PS50835">
    <property type="entry name" value="IG_LIKE"/>
    <property type="match status" value="3"/>
</dbReference>
<dbReference type="InterPro" id="IPR050964">
    <property type="entry name" value="Striated_Muscle_Regulatory"/>
</dbReference>
<feature type="domain" description="Ig-like" evidence="12">
    <location>
        <begin position="6"/>
        <end position="102"/>
    </location>
</feature>
<evidence type="ECO:0000256" key="7">
    <source>
        <dbReference type="ARBA" id="ARBA00023136"/>
    </source>
</evidence>
<feature type="compositionally biased region" description="Polar residues" evidence="10">
    <location>
        <begin position="1132"/>
        <end position="1141"/>
    </location>
</feature>
<dbReference type="FunFam" id="2.60.40.10:FF:000032">
    <property type="entry name" value="palladin isoform X1"/>
    <property type="match status" value="1"/>
</dbReference>
<organism evidence="14 15">
    <name type="scientific">Polyplax serrata</name>
    <name type="common">Common mouse louse</name>
    <dbReference type="NCBI Taxonomy" id="468196"/>
    <lineage>
        <taxon>Eukaryota</taxon>
        <taxon>Metazoa</taxon>
        <taxon>Ecdysozoa</taxon>
        <taxon>Arthropoda</taxon>
        <taxon>Hexapoda</taxon>
        <taxon>Insecta</taxon>
        <taxon>Pterygota</taxon>
        <taxon>Neoptera</taxon>
        <taxon>Paraneoptera</taxon>
        <taxon>Psocodea</taxon>
        <taxon>Troctomorpha</taxon>
        <taxon>Phthiraptera</taxon>
        <taxon>Anoplura</taxon>
        <taxon>Polyplacidae</taxon>
        <taxon>Polyplax</taxon>
    </lineage>
</organism>
<proteinExistence type="predicted"/>
<feature type="domain" description="Ig-like" evidence="12">
    <location>
        <begin position="654"/>
        <end position="738"/>
    </location>
</feature>
<evidence type="ECO:0000256" key="1">
    <source>
        <dbReference type="ARBA" id="ARBA00004167"/>
    </source>
</evidence>
<gene>
    <name evidence="14" type="ORF">RUM43_003093</name>
</gene>
<feature type="region of interest" description="Disordered" evidence="10">
    <location>
        <begin position="1091"/>
        <end position="1173"/>
    </location>
</feature>
<dbReference type="SUPFAM" id="SSF48726">
    <property type="entry name" value="Immunoglobulin"/>
    <property type="match status" value="3"/>
</dbReference>
<dbReference type="FunFam" id="2.60.40.10:FF:000678">
    <property type="entry name" value="Down syndrome cell adhesion molecule-like protein Dscam2"/>
    <property type="match status" value="1"/>
</dbReference>
<dbReference type="GO" id="GO:0030154">
    <property type="term" value="P:cell differentiation"/>
    <property type="evidence" value="ECO:0007669"/>
    <property type="project" value="UniProtKB-ARBA"/>
</dbReference>
<evidence type="ECO:0000259" key="13">
    <source>
        <dbReference type="PROSITE" id="PS50853"/>
    </source>
</evidence>
<feature type="domain" description="Fibronectin type-III" evidence="13">
    <location>
        <begin position="549"/>
        <end position="646"/>
    </location>
</feature>
<reference evidence="14 15" key="1">
    <citation type="submission" date="2023-10" db="EMBL/GenBank/DDBJ databases">
        <title>Genomes of two closely related lineages of the louse Polyplax serrata with different host specificities.</title>
        <authorList>
            <person name="Martinu J."/>
            <person name="Tarabai H."/>
            <person name="Stefka J."/>
            <person name="Hypsa V."/>
        </authorList>
    </citation>
    <scope>NUCLEOTIDE SEQUENCE [LARGE SCALE GENOMIC DNA]</scope>
    <source>
        <strain evidence="14">HR10_N</strain>
    </source>
</reference>
<dbReference type="SMART" id="SM00408">
    <property type="entry name" value="IGc2"/>
    <property type="match status" value="3"/>
</dbReference>
<dbReference type="Proteomes" id="UP001372834">
    <property type="component" value="Unassembled WGS sequence"/>
</dbReference>
<dbReference type="InterPro" id="IPR007110">
    <property type="entry name" value="Ig-like_dom"/>
</dbReference>
<dbReference type="InterPro" id="IPR036179">
    <property type="entry name" value="Ig-like_dom_sf"/>
</dbReference>
<dbReference type="InterPro" id="IPR003599">
    <property type="entry name" value="Ig_sub"/>
</dbReference>
<evidence type="ECO:0000256" key="11">
    <source>
        <dbReference type="SAM" id="Phobius"/>
    </source>
</evidence>
<dbReference type="Gene3D" id="2.60.40.10">
    <property type="entry name" value="Immunoglobulins"/>
    <property type="match status" value="9"/>
</dbReference>
<dbReference type="GO" id="GO:0009653">
    <property type="term" value="P:anatomical structure morphogenesis"/>
    <property type="evidence" value="ECO:0007669"/>
    <property type="project" value="UniProtKB-ARBA"/>
</dbReference>
<dbReference type="CDD" id="cd00063">
    <property type="entry name" value="FN3"/>
    <property type="match status" value="6"/>
</dbReference>
<dbReference type="GO" id="GO:0007155">
    <property type="term" value="P:cell adhesion"/>
    <property type="evidence" value="ECO:0007669"/>
    <property type="project" value="UniProtKB-KW"/>
</dbReference>
<feature type="domain" description="Fibronectin type-III" evidence="13">
    <location>
        <begin position="864"/>
        <end position="960"/>
    </location>
</feature>
<feature type="domain" description="Fibronectin type-III" evidence="13">
    <location>
        <begin position="312"/>
        <end position="411"/>
    </location>
</feature>
<feature type="compositionally biased region" description="Basic residues" evidence="10">
    <location>
        <begin position="1105"/>
        <end position="1116"/>
    </location>
</feature>
<evidence type="ECO:0000256" key="3">
    <source>
        <dbReference type="ARBA" id="ARBA00022729"/>
    </source>
</evidence>
<evidence type="ECO:0000256" key="9">
    <source>
        <dbReference type="ARBA" id="ARBA00023319"/>
    </source>
</evidence>
<evidence type="ECO:0000259" key="12">
    <source>
        <dbReference type="PROSITE" id="PS50835"/>
    </source>
</evidence>
<dbReference type="InterPro" id="IPR003598">
    <property type="entry name" value="Ig_sub2"/>
</dbReference>
<dbReference type="PANTHER" id="PTHR13817:SF166">
    <property type="entry name" value="NEURONAL IGCAM-RELATED"/>
    <property type="match status" value="1"/>
</dbReference>
<dbReference type="PROSITE" id="PS50853">
    <property type="entry name" value="FN3"/>
    <property type="match status" value="6"/>
</dbReference>
<evidence type="ECO:0000313" key="14">
    <source>
        <dbReference type="EMBL" id="KAK6629276.1"/>
    </source>
</evidence>
<evidence type="ECO:0000256" key="4">
    <source>
        <dbReference type="ARBA" id="ARBA00022737"/>
    </source>
</evidence>
<keyword evidence="2 11" id="KW-0812">Transmembrane</keyword>
<feature type="domain" description="Fibronectin type-III" evidence="13">
    <location>
        <begin position="215"/>
        <end position="307"/>
    </location>
</feature>
<dbReference type="Pfam" id="PF07679">
    <property type="entry name" value="I-set"/>
    <property type="match status" value="1"/>
</dbReference>
<dbReference type="FunFam" id="2.60.40.10:FF:000093">
    <property type="entry name" value="Down syndrome cell adhesion molecule, isoform B"/>
    <property type="match status" value="1"/>
</dbReference>
<feature type="domain" description="Ig-like" evidence="12">
    <location>
        <begin position="105"/>
        <end position="208"/>
    </location>
</feature>
<keyword evidence="7 11" id="KW-0472">Membrane</keyword>
<dbReference type="Pfam" id="PF25059">
    <property type="entry name" value="FN3_DSCAM-DSCAML_C"/>
    <property type="match status" value="1"/>
</dbReference>
<keyword evidence="8" id="KW-1015">Disulfide bond</keyword>
<dbReference type="FunFam" id="2.60.40.10:FF:000028">
    <property type="entry name" value="Neuronal cell adhesion molecule"/>
    <property type="match status" value="1"/>
</dbReference>
<evidence type="ECO:0000313" key="15">
    <source>
        <dbReference type="Proteomes" id="UP001372834"/>
    </source>
</evidence>
<dbReference type="InterPro" id="IPR013098">
    <property type="entry name" value="Ig_I-set"/>
</dbReference>
<keyword evidence="3" id="KW-0732">Signal</keyword>
<keyword evidence="6 11" id="KW-1133">Transmembrane helix</keyword>
<dbReference type="SUPFAM" id="SSF49265">
    <property type="entry name" value="Fibronectin type III"/>
    <property type="match status" value="3"/>
</dbReference>
<dbReference type="Pfam" id="PF13927">
    <property type="entry name" value="Ig_3"/>
    <property type="match status" value="2"/>
</dbReference>
<keyword evidence="4" id="KW-0677">Repeat</keyword>
<feature type="transmembrane region" description="Helical" evidence="11">
    <location>
        <begin position="983"/>
        <end position="1005"/>
    </location>
</feature>
<dbReference type="InterPro" id="IPR003961">
    <property type="entry name" value="FN3_dom"/>
</dbReference>
<evidence type="ECO:0000256" key="2">
    <source>
        <dbReference type="ARBA" id="ARBA00022692"/>
    </source>
</evidence>
<evidence type="ECO:0000256" key="8">
    <source>
        <dbReference type="ARBA" id="ARBA00023157"/>
    </source>
</evidence>
<dbReference type="EMBL" id="JAWJWE010000036">
    <property type="protein sequence ID" value="KAK6629276.1"/>
    <property type="molecule type" value="Genomic_DNA"/>
</dbReference>
<dbReference type="PANTHER" id="PTHR13817">
    <property type="entry name" value="TITIN"/>
    <property type="match status" value="1"/>
</dbReference>
<dbReference type="FunFam" id="2.60.40.10:FF:000104">
    <property type="entry name" value="Down syndrome cell adhesion molecule b"/>
    <property type="match status" value="1"/>
</dbReference>
<keyword evidence="5" id="KW-0130">Cell adhesion</keyword>
<evidence type="ECO:0008006" key="16">
    <source>
        <dbReference type="Google" id="ProtNLM"/>
    </source>
</evidence>
<dbReference type="Pfam" id="PF00041">
    <property type="entry name" value="fn3"/>
    <property type="match status" value="5"/>
</dbReference>
<evidence type="ECO:0000256" key="10">
    <source>
        <dbReference type="SAM" id="MobiDB-lite"/>
    </source>
</evidence>